<protein>
    <submittedName>
        <fullName evidence="5">FadR/GntR family transcriptional regulator</fullName>
    </submittedName>
</protein>
<gene>
    <name evidence="5" type="ORF">WMO62_12710</name>
</gene>
<evidence type="ECO:0000256" key="3">
    <source>
        <dbReference type="ARBA" id="ARBA00023163"/>
    </source>
</evidence>
<dbReference type="InterPro" id="IPR036388">
    <property type="entry name" value="WH-like_DNA-bd_sf"/>
</dbReference>
<evidence type="ECO:0000256" key="2">
    <source>
        <dbReference type="ARBA" id="ARBA00023125"/>
    </source>
</evidence>
<dbReference type="PANTHER" id="PTHR43537">
    <property type="entry name" value="TRANSCRIPTIONAL REGULATOR, GNTR FAMILY"/>
    <property type="match status" value="1"/>
</dbReference>
<evidence type="ECO:0000313" key="6">
    <source>
        <dbReference type="Proteomes" id="UP001470288"/>
    </source>
</evidence>
<dbReference type="Proteomes" id="UP001470288">
    <property type="component" value="Unassembled WGS sequence"/>
</dbReference>
<proteinExistence type="predicted"/>
<dbReference type="EMBL" id="JBBMFC010000025">
    <property type="protein sequence ID" value="MEQ2579671.1"/>
    <property type="molecule type" value="Genomic_DNA"/>
</dbReference>
<evidence type="ECO:0000313" key="5">
    <source>
        <dbReference type="EMBL" id="MEQ2579671.1"/>
    </source>
</evidence>
<name>A0ABV1I3Z0_9FIRM</name>
<dbReference type="CDD" id="cd07377">
    <property type="entry name" value="WHTH_GntR"/>
    <property type="match status" value="1"/>
</dbReference>
<sequence length="244" mass="27692">MKTIKRLSLSEQVVRSIVQYVQENNLQPGDQLPTENEFAESFGVSRTSVREAIKALGINGMLKSVPGRGTFLQPQAATLHLEDNGLLQMEAKTSITELMEVRAPLEVKATELAVERCSEEDIQVLEEICKNYRAAVENNQDQAKWGKKFHRQIAEMSGNAMLNTVLQSLAHMTDTYRKNMADEDREVGYYVESHMIIIEAFKRRDVLAAAAEMDRHMQRTLIGLTEMVAEDNATKFIYKQPKKK</sequence>
<organism evidence="5 6">
    <name type="scientific">Hominiventricola aquisgranensis</name>
    <dbReference type="NCBI Taxonomy" id="3133164"/>
    <lineage>
        <taxon>Bacteria</taxon>
        <taxon>Bacillati</taxon>
        <taxon>Bacillota</taxon>
        <taxon>Clostridia</taxon>
        <taxon>Lachnospirales</taxon>
        <taxon>Lachnospiraceae</taxon>
        <taxon>Hominiventricola</taxon>
    </lineage>
</organism>
<keyword evidence="1" id="KW-0805">Transcription regulation</keyword>
<dbReference type="InterPro" id="IPR011711">
    <property type="entry name" value="GntR_C"/>
</dbReference>
<keyword evidence="3" id="KW-0804">Transcription</keyword>
<dbReference type="Pfam" id="PF07729">
    <property type="entry name" value="FCD"/>
    <property type="match status" value="1"/>
</dbReference>
<dbReference type="SUPFAM" id="SSF46785">
    <property type="entry name" value="Winged helix' DNA-binding domain"/>
    <property type="match status" value="1"/>
</dbReference>
<dbReference type="Gene3D" id="1.10.10.10">
    <property type="entry name" value="Winged helix-like DNA-binding domain superfamily/Winged helix DNA-binding domain"/>
    <property type="match status" value="1"/>
</dbReference>
<comment type="caution">
    <text evidence="5">The sequence shown here is derived from an EMBL/GenBank/DDBJ whole genome shotgun (WGS) entry which is preliminary data.</text>
</comment>
<evidence type="ECO:0000256" key="1">
    <source>
        <dbReference type="ARBA" id="ARBA00023015"/>
    </source>
</evidence>
<reference evidence="5 6" key="1">
    <citation type="submission" date="2024-03" db="EMBL/GenBank/DDBJ databases">
        <title>Human intestinal bacterial collection.</title>
        <authorList>
            <person name="Pauvert C."/>
            <person name="Hitch T.C.A."/>
            <person name="Clavel T."/>
        </authorList>
    </citation>
    <scope>NUCLEOTIDE SEQUENCE [LARGE SCALE GENOMIC DNA]</scope>
    <source>
        <strain evidence="5 6">CLA-AA-H78B</strain>
    </source>
</reference>
<keyword evidence="6" id="KW-1185">Reference proteome</keyword>
<dbReference type="Pfam" id="PF00392">
    <property type="entry name" value="GntR"/>
    <property type="match status" value="1"/>
</dbReference>
<dbReference type="SMART" id="SM00345">
    <property type="entry name" value="HTH_GNTR"/>
    <property type="match status" value="1"/>
</dbReference>
<dbReference type="RefSeq" id="WP_349144867.1">
    <property type="nucleotide sequence ID" value="NZ_JBBMFC010000025.1"/>
</dbReference>
<dbReference type="InterPro" id="IPR000524">
    <property type="entry name" value="Tscrpt_reg_HTH_GntR"/>
</dbReference>
<evidence type="ECO:0000259" key="4">
    <source>
        <dbReference type="PROSITE" id="PS50949"/>
    </source>
</evidence>
<accession>A0ABV1I3Z0</accession>
<dbReference type="Gene3D" id="1.20.120.530">
    <property type="entry name" value="GntR ligand-binding domain-like"/>
    <property type="match status" value="1"/>
</dbReference>
<dbReference type="InterPro" id="IPR036390">
    <property type="entry name" value="WH_DNA-bd_sf"/>
</dbReference>
<dbReference type="PANTHER" id="PTHR43537:SF5">
    <property type="entry name" value="UXU OPERON TRANSCRIPTIONAL REGULATOR"/>
    <property type="match status" value="1"/>
</dbReference>
<keyword evidence="2" id="KW-0238">DNA-binding</keyword>
<dbReference type="PRINTS" id="PR00035">
    <property type="entry name" value="HTHGNTR"/>
</dbReference>
<dbReference type="PROSITE" id="PS50949">
    <property type="entry name" value="HTH_GNTR"/>
    <property type="match status" value="1"/>
</dbReference>
<dbReference type="SMART" id="SM00895">
    <property type="entry name" value="FCD"/>
    <property type="match status" value="1"/>
</dbReference>
<dbReference type="SUPFAM" id="SSF48008">
    <property type="entry name" value="GntR ligand-binding domain-like"/>
    <property type="match status" value="1"/>
</dbReference>
<feature type="domain" description="HTH gntR-type" evidence="4">
    <location>
        <begin position="7"/>
        <end position="75"/>
    </location>
</feature>
<dbReference type="InterPro" id="IPR008920">
    <property type="entry name" value="TF_FadR/GntR_C"/>
</dbReference>